<dbReference type="GO" id="GO:0000324">
    <property type="term" value="C:fungal-type vacuole"/>
    <property type="evidence" value="ECO:0007669"/>
    <property type="project" value="TreeGrafter"/>
</dbReference>
<feature type="transmembrane region" description="Helical" evidence="8">
    <location>
        <begin position="227"/>
        <end position="244"/>
    </location>
</feature>
<comment type="similarity">
    <text evidence="2">Belongs to the nucleobase:cation symporter-2 (NCS2) (TC 2.A.40) family.</text>
</comment>
<dbReference type="GO" id="GO:0042907">
    <property type="term" value="F:xanthine transmembrane transporter activity"/>
    <property type="evidence" value="ECO:0007669"/>
    <property type="project" value="TreeGrafter"/>
</dbReference>
<keyword evidence="4 8" id="KW-0812">Transmembrane</keyword>
<feature type="transmembrane region" description="Helical" evidence="8">
    <location>
        <begin position="107"/>
        <end position="127"/>
    </location>
</feature>
<dbReference type="OrthoDB" id="1641903at2759"/>
<feature type="transmembrane region" description="Helical" evidence="8">
    <location>
        <begin position="492"/>
        <end position="512"/>
    </location>
</feature>
<dbReference type="NCBIfam" id="TIGR00801">
    <property type="entry name" value="ncs2"/>
    <property type="match status" value="1"/>
</dbReference>
<sequence>MTSNLNSPPPTGSDAATTHDEKHILDVMHSSTDSEPTSLTSTIRGPPDHSNSSWIKAAWDELKFLTTTKEGLIGDYDYVYLLTPNIPPFNRKYKGRKQPFFGIDDRIPLLLTLLLGIQHALSMIGGAVSPPLIIAGATGANLTPAEVSYLISASLILSGVFSFFQIARFKIFNTGFYIGTGMLSVVGESFSVVPIAVSFLNNEYASGRCPIASNGQKLPCRKAYGELLGSVSAVMLFQVAMSLVKPRILRRIFPKLVSGMVLMCIGAGLVGSGMKSWAGGSGPCMNRPATGFFSACPNTAAPNPLPWGHPKFLGLGFIVYISILLTEIWGSPLIRNGSVAIGLMLGAIVAKATGYIDSSTINAAPSGTFIWVHTFPLGINASLVLPLIACCITTLVSCLGDVIATAEVSGLDIDCPSVDGRVQGGLTADGVWSVLAPLATTTPMVCFAQNVGVISLTGCASRRAGYACCVFMVLAGVASRFGASIVALPASVIGGMTTFLFTTIIVSGISILSKVKWNSRNRFIATAALVFGFSDLIVPNWPAYLFTPGGSVGLQGLKDGVKLVITTSYCIVAFVGVILNALIPDPDKEEEAKKGLEIRGNNRED</sequence>
<dbReference type="InterPro" id="IPR006043">
    <property type="entry name" value="NCS2"/>
</dbReference>
<gene>
    <name evidence="9" type="ORF">PCON_09605</name>
</gene>
<feature type="transmembrane region" description="Helical" evidence="8">
    <location>
        <begin position="524"/>
        <end position="543"/>
    </location>
</feature>
<evidence type="ECO:0000256" key="8">
    <source>
        <dbReference type="SAM" id="Phobius"/>
    </source>
</evidence>
<feature type="transmembrane region" description="Helical" evidence="8">
    <location>
        <begin position="368"/>
        <end position="396"/>
    </location>
</feature>
<proteinExistence type="inferred from homology"/>
<keyword evidence="5 8" id="KW-1133">Transmembrane helix</keyword>
<evidence type="ECO:0000313" key="9">
    <source>
        <dbReference type="EMBL" id="CCX10012.1"/>
    </source>
</evidence>
<comment type="subcellular location">
    <subcellularLocation>
        <location evidence="1">Membrane</location>
        <topology evidence="1">Multi-pass membrane protein</topology>
    </subcellularLocation>
</comment>
<evidence type="ECO:0000256" key="6">
    <source>
        <dbReference type="ARBA" id="ARBA00023136"/>
    </source>
</evidence>
<evidence type="ECO:0000256" key="3">
    <source>
        <dbReference type="ARBA" id="ARBA00022448"/>
    </source>
</evidence>
<feature type="transmembrane region" description="Helical" evidence="8">
    <location>
        <begin position="176"/>
        <end position="197"/>
    </location>
</feature>
<feature type="transmembrane region" description="Helical" evidence="8">
    <location>
        <begin position="464"/>
        <end position="486"/>
    </location>
</feature>
<dbReference type="STRING" id="1076935.U4LEZ1"/>
<evidence type="ECO:0000256" key="2">
    <source>
        <dbReference type="ARBA" id="ARBA00008821"/>
    </source>
</evidence>
<dbReference type="eggNOG" id="ENOG502QQD4">
    <property type="taxonomic scope" value="Eukaryota"/>
</dbReference>
<organism evidence="9 10">
    <name type="scientific">Pyronema omphalodes (strain CBS 100304)</name>
    <name type="common">Pyronema confluens</name>
    <dbReference type="NCBI Taxonomy" id="1076935"/>
    <lineage>
        <taxon>Eukaryota</taxon>
        <taxon>Fungi</taxon>
        <taxon>Dikarya</taxon>
        <taxon>Ascomycota</taxon>
        <taxon>Pezizomycotina</taxon>
        <taxon>Pezizomycetes</taxon>
        <taxon>Pezizales</taxon>
        <taxon>Pyronemataceae</taxon>
        <taxon>Pyronema</taxon>
    </lineage>
</organism>
<protein>
    <submittedName>
        <fullName evidence="9">Similar to Purine permease acc. no. P48777</fullName>
    </submittedName>
</protein>
<feature type="transmembrane region" description="Helical" evidence="8">
    <location>
        <begin position="337"/>
        <end position="356"/>
    </location>
</feature>
<evidence type="ECO:0000256" key="7">
    <source>
        <dbReference type="SAM" id="MobiDB-lite"/>
    </source>
</evidence>
<name>U4LEZ1_PYROM</name>
<dbReference type="AlphaFoldDB" id="U4LEZ1"/>
<keyword evidence="3" id="KW-0813">Transport</keyword>
<feature type="region of interest" description="Disordered" evidence="7">
    <location>
        <begin position="29"/>
        <end position="50"/>
    </location>
</feature>
<evidence type="ECO:0000256" key="4">
    <source>
        <dbReference type="ARBA" id="ARBA00022692"/>
    </source>
</evidence>
<feature type="transmembrane region" description="Helical" evidence="8">
    <location>
        <begin position="563"/>
        <end position="583"/>
    </location>
</feature>
<evidence type="ECO:0000313" key="10">
    <source>
        <dbReference type="Proteomes" id="UP000018144"/>
    </source>
</evidence>
<evidence type="ECO:0000256" key="1">
    <source>
        <dbReference type="ARBA" id="ARBA00004141"/>
    </source>
</evidence>
<accession>U4LEZ1</accession>
<dbReference type="PANTHER" id="PTHR42810:SF2">
    <property type="entry name" value="PURINE PERMEASE C1399.01C-RELATED"/>
    <property type="match status" value="1"/>
</dbReference>
<feature type="transmembrane region" description="Helical" evidence="8">
    <location>
        <begin position="147"/>
        <end position="164"/>
    </location>
</feature>
<dbReference type="Pfam" id="PF00860">
    <property type="entry name" value="Xan_ur_permease"/>
    <property type="match status" value="1"/>
</dbReference>
<dbReference type="Proteomes" id="UP000018144">
    <property type="component" value="Unassembled WGS sequence"/>
</dbReference>
<dbReference type="InterPro" id="IPR006042">
    <property type="entry name" value="Xan_ur_permease"/>
</dbReference>
<reference evidence="9 10" key="1">
    <citation type="journal article" date="2013" name="PLoS Genet.">
        <title>The genome and development-dependent transcriptomes of Pyronema confluens: a window into fungal evolution.</title>
        <authorList>
            <person name="Traeger S."/>
            <person name="Altegoer F."/>
            <person name="Freitag M."/>
            <person name="Gabaldon T."/>
            <person name="Kempken F."/>
            <person name="Kumar A."/>
            <person name="Marcet-Houben M."/>
            <person name="Poggeler S."/>
            <person name="Stajich J.E."/>
            <person name="Nowrousian M."/>
        </authorList>
    </citation>
    <scope>NUCLEOTIDE SEQUENCE [LARGE SCALE GENOMIC DNA]</scope>
    <source>
        <strain evidence="10">CBS 100304</strain>
        <tissue evidence="9">Vegetative mycelium</tissue>
    </source>
</reference>
<dbReference type="EMBL" id="HF935502">
    <property type="protein sequence ID" value="CCX10012.1"/>
    <property type="molecule type" value="Genomic_DNA"/>
</dbReference>
<feature type="transmembrane region" description="Helical" evidence="8">
    <location>
        <begin position="256"/>
        <end position="278"/>
    </location>
</feature>
<keyword evidence="6 8" id="KW-0472">Membrane</keyword>
<keyword evidence="10" id="KW-1185">Reference proteome</keyword>
<dbReference type="PANTHER" id="PTHR42810">
    <property type="entry name" value="PURINE PERMEASE C1399.01C-RELATED"/>
    <property type="match status" value="1"/>
</dbReference>
<feature type="transmembrane region" description="Helical" evidence="8">
    <location>
        <begin position="312"/>
        <end position="330"/>
    </location>
</feature>
<evidence type="ECO:0000256" key="5">
    <source>
        <dbReference type="ARBA" id="ARBA00022989"/>
    </source>
</evidence>
<dbReference type="GO" id="GO:0005886">
    <property type="term" value="C:plasma membrane"/>
    <property type="evidence" value="ECO:0007669"/>
    <property type="project" value="TreeGrafter"/>
</dbReference>